<dbReference type="GO" id="GO:0000156">
    <property type="term" value="F:phosphorelay response regulator activity"/>
    <property type="evidence" value="ECO:0007669"/>
    <property type="project" value="TreeGrafter"/>
</dbReference>
<dbReference type="InterPro" id="IPR016032">
    <property type="entry name" value="Sig_transdc_resp-reg_C-effctor"/>
</dbReference>
<dbReference type="SMART" id="SM00862">
    <property type="entry name" value="Trans_reg_C"/>
    <property type="match status" value="1"/>
</dbReference>
<dbReference type="Gene3D" id="3.40.50.2300">
    <property type="match status" value="1"/>
</dbReference>
<evidence type="ECO:0000313" key="8">
    <source>
        <dbReference type="EMBL" id="GIF02785.1"/>
    </source>
</evidence>
<gene>
    <name evidence="8" type="ORF">Asi03nite_03230</name>
</gene>
<keyword evidence="9" id="KW-1185">Reference proteome</keyword>
<dbReference type="Gene3D" id="1.10.10.10">
    <property type="entry name" value="Winged helix-like DNA-binding domain superfamily/Winged helix DNA-binding domain"/>
    <property type="match status" value="1"/>
</dbReference>
<dbReference type="InterPro" id="IPR011006">
    <property type="entry name" value="CheY-like_superfamily"/>
</dbReference>
<feature type="domain" description="OmpR/PhoB-type" evidence="7">
    <location>
        <begin position="126"/>
        <end position="221"/>
    </location>
</feature>
<keyword evidence="1" id="KW-0597">Phosphoprotein</keyword>
<dbReference type="Gene3D" id="6.10.250.690">
    <property type="match status" value="1"/>
</dbReference>
<dbReference type="SUPFAM" id="SSF52172">
    <property type="entry name" value="CheY-like"/>
    <property type="match status" value="1"/>
</dbReference>
<dbReference type="Pfam" id="PF00072">
    <property type="entry name" value="Response_reg"/>
    <property type="match status" value="1"/>
</dbReference>
<comment type="caution">
    <text evidence="8">The sequence shown here is derived from an EMBL/GenBank/DDBJ whole genome shotgun (WGS) entry which is preliminary data.</text>
</comment>
<accession>A0A919KC11</accession>
<feature type="DNA-binding region" description="OmpR/PhoB-type" evidence="5">
    <location>
        <begin position="126"/>
        <end position="221"/>
    </location>
</feature>
<dbReference type="PANTHER" id="PTHR48111:SF40">
    <property type="entry name" value="PHOSPHATE REGULON TRANSCRIPTIONAL REGULATORY PROTEIN PHOB"/>
    <property type="match status" value="1"/>
</dbReference>
<proteinExistence type="predicted"/>
<dbReference type="SMART" id="SM00448">
    <property type="entry name" value="REC"/>
    <property type="match status" value="1"/>
</dbReference>
<dbReference type="PROSITE" id="PS50110">
    <property type="entry name" value="RESPONSE_REGULATORY"/>
    <property type="match status" value="1"/>
</dbReference>
<evidence type="ECO:0000256" key="4">
    <source>
        <dbReference type="PROSITE-ProRule" id="PRU00169"/>
    </source>
</evidence>
<dbReference type="SUPFAM" id="SSF46894">
    <property type="entry name" value="C-terminal effector domain of the bipartite response regulators"/>
    <property type="match status" value="1"/>
</dbReference>
<dbReference type="CDD" id="cd00383">
    <property type="entry name" value="trans_reg_C"/>
    <property type="match status" value="1"/>
</dbReference>
<evidence type="ECO:0000259" key="6">
    <source>
        <dbReference type="PROSITE" id="PS50110"/>
    </source>
</evidence>
<dbReference type="Proteomes" id="UP000629619">
    <property type="component" value="Unassembled WGS sequence"/>
</dbReference>
<dbReference type="AlphaFoldDB" id="A0A919KC11"/>
<dbReference type="InterPro" id="IPR039420">
    <property type="entry name" value="WalR-like"/>
</dbReference>
<evidence type="ECO:0000256" key="3">
    <source>
        <dbReference type="ARBA" id="ARBA00023125"/>
    </source>
</evidence>
<evidence type="ECO:0000256" key="1">
    <source>
        <dbReference type="ARBA" id="ARBA00022553"/>
    </source>
</evidence>
<protein>
    <submittedName>
        <fullName evidence="8">DNA-binding response regulator</fullName>
    </submittedName>
</protein>
<evidence type="ECO:0000256" key="2">
    <source>
        <dbReference type="ARBA" id="ARBA00023012"/>
    </source>
</evidence>
<keyword evidence="3 5" id="KW-0238">DNA-binding</keyword>
<evidence type="ECO:0000256" key="5">
    <source>
        <dbReference type="PROSITE-ProRule" id="PRU01091"/>
    </source>
</evidence>
<dbReference type="PROSITE" id="PS51755">
    <property type="entry name" value="OMPR_PHOB"/>
    <property type="match status" value="1"/>
</dbReference>
<dbReference type="InterPro" id="IPR036388">
    <property type="entry name" value="WH-like_DNA-bd_sf"/>
</dbReference>
<evidence type="ECO:0000313" key="9">
    <source>
        <dbReference type="Proteomes" id="UP000629619"/>
    </source>
</evidence>
<dbReference type="InterPro" id="IPR001867">
    <property type="entry name" value="OmpR/PhoB-type_DNA-bd"/>
</dbReference>
<dbReference type="InterPro" id="IPR001789">
    <property type="entry name" value="Sig_transdc_resp-reg_receiver"/>
</dbReference>
<dbReference type="GO" id="GO:0006355">
    <property type="term" value="P:regulation of DNA-templated transcription"/>
    <property type="evidence" value="ECO:0007669"/>
    <property type="project" value="InterPro"/>
</dbReference>
<dbReference type="GO" id="GO:0032993">
    <property type="term" value="C:protein-DNA complex"/>
    <property type="evidence" value="ECO:0007669"/>
    <property type="project" value="TreeGrafter"/>
</dbReference>
<dbReference type="GO" id="GO:0005829">
    <property type="term" value="C:cytosol"/>
    <property type="evidence" value="ECO:0007669"/>
    <property type="project" value="TreeGrafter"/>
</dbReference>
<dbReference type="EMBL" id="BOMW01000005">
    <property type="protein sequence ID" value="GIF02785.1"/>
    <property type="molecule type" value="Genomic_DNA"/>
</dbReference>
<keyword evidence="2" id="KW-0902">Two-component regulatory system</keyword>
<feature type="domain" description="Response regulatory" evidence="6">
    <location>
        <begin position="5"/>
        <end position="116"/>
    </location>
</feature>
<comment type="caution">
    <text evidence="4">Lacks conserved residue(s) required for the propagation of feature annotation.</text>
</comment>
<dbReference type="GO" id="GO:0000976">
    <property type="term" value="F:transcription cis-regulatory region binding"/>
    <property type="evidence" value="ECO:0007669"/>
    <property type="project" value="TreeGrafter"/>
</dbReference>
<evidence type="ECO:0000259" key="7">
    <source>
        <dbReference type="PROSITE" id="PS51755"/>
    </source>
</evidence>
<dbReference type="Pfam" id="PF00486">
    <property type="entry name" value="Trans_reg_C"/>
    <property type="match status" value="1"/>
</dbReference>
<dbReference type="PANTHER" id="PTHR48111">
    <property type="entry name" value="REGULATOR OF RPOS"/>
    <property type="match status" value="1"/>
</dbReference>
<organism evidence="8 9">
    <name type="scientific">Actinoplanes siamensis</name>
    <dbReference type="NCBI Taxonomy" id="1223317"/>
    <lineage>
        <taxon>Bacteria</taxon>
        <taxon>Bacillati</taxon>
        <taxon>Actinomycetota</taxon>
        <taxon>Actinomycetes</taxon>
        <taxon>Micromonosporales</taxon>
        <taxon>Micromonosporaceae</taxon>
        <taxon>Actinoplanes</taxon>
    </lineage>
</organism>
<sequence>MSDATKVLVVAQTAAAEAFAKNLNKRRYAIRSANSGAEALRIHRDVDLVILSLDLPDMDGLEVCRSIRSEGTAGIIALAEQGDELERILALQAGADDCVPRVCGWRELIARVEAVMRRVNPRPAAPETISLPPLYLDRTTRDVRLSGHRVDVTSKEFDLLYALAARAGTVVSRRELMTGVWGDHWATTSRTIDTHVSSLRAKLGCGQWIVTVRGVGYQIGRGCAELEPAATRETGGNRRSRG</sequence>
<reference evidence="8" key="1">
    <citation type="submission" date="2021-01" db="EMBL/GenBank/DDBJ databases">
        <title>Whole genome shotgun sequence of Actinoplanes siamensis NBRC 109076.</title>
        <authorList>
            <person name="Komaki H."/>
            <person name="Tamura T."/>
        </authorList>
    </citation>
    <scope>NUCLEOTIDE SEQUENCE</scope>
    <source>
        <strain evidence="8">NBRC 109076</strain>
    </source>
</reference>
<name>A0A919KC11_9ACTN</name>